<feature type="domain" description="CinA C-terminal" evidence="2">
    <location>
        <begin position="37"/>
        <end position="189"/>
    </location>
</feature>
<keyword evidence="4" id="KW-1185">Reference proteome</keyword>
<dbReference type="STRING" id="36807.Mlaev_00812"/>
<evidence type="ECO:0000313" key="4">
    <source>
        <dbReference type="Proteomes" id="UP000075357"/>
    </source>
</evidence>
<evidence type="ECO:0000256" key="1">
    <source>
        <dbReference type="SAM" id="MobiDB-lite"/>
    </source>
</evidence>
<organism evidence="3 4">
    <name type="scientific">Microbacterium laevaniformans</name>
    <dbReference type="NCBI Taxonomy" id="36807"/>
    <lineage>
        <taxon>Bacteria</taxon>
        <taxon>Bacillati</taxon>
        <taxon>Actinomycetota</taxon>
        <taxon>Actinomycetes</taxon>
        <taxon>Micrococcales</taxon>
        <taxon>Microbacteriaceae</taxon>
        <taxon>Microbacterium</taxon>
    </lineage>
</organism>
<dbReference type="EMBL" id="LRAD01000022">
    <property type="protein sequence ID" value="KXZ61172.1"/>
    <property type="molecule type" value="Genomic_DNA"/>
</dbReference>
<feature type="region of interest" description="Disordered" evidence="1">
    <location>
        <begin position="1"/>
        <end position="31"/>
    </location>
</feature>
<dbReference type="Proteomes" id="UP000075357">
    <property type="component" value="Unassembled WGS sequence"/>
</dbReference>
<evidence type="ECO:0000313" key="3">
    <source>
        <dbReference type="EMBL" id="KXZ61172.1"/>
    </source>
</evidence>
<accession>A0A150HGD5</accession>
<protein>
    <submittedName>
        <fullName evidence="3">Putative competence-damage inducible protein</fullName>
    </submittedName>
</protein>
<comment type="caution">
    <text evidence="3">The sequence shown here is derived from an EMBL/GenBank/DDBJ whole genome shotgun (WGS) entry which is preliminary data.</text>
</comment>
<dbReference type="AlphaFoldDB" id="A0A150HGD5"/>
<dbReference type="NCBIfam" id="TIGR00199">
    <property type="entry name" value="PncC_domain"/>
    <property type="match status" value="1"/>
</dbReference>
<evidence type="ECO:0000259" key="2">
    <source>
        <dbReference type="Pfam" id="PF02464"/>
    </source>
</evidence>
<name>A0A150HGD5_9MICO</name>
<dbReference type="Gene3D" id="3.90.950.20">
    <property type="entry name" value="CinA-like"/>
    <property type="match status" value="1"/>
</dbReference>
<dbReference type="InterPro" id="IPR036653">
    <property type="entry name" value="CinA-like_C"/>
</dbReference>
<dbReference type="Pfam" id="PF02464">
    <property type="entry name" value="CinA"/>
    <property type="match status" value="1"/>
</dbReference>
<reference evidence="3 4" key="1">
    <citation type="submission" date="2016-01" db="EMBL/GenBank/DDBJ databases">
        <title>Draft genome sequences of Microbacterium laevaniformans LCDC 91-0039 and the type strain of Microbacterium hominis LCDC 84-209.</title>
        <authorList>
            <person name="Bernier A.-M."/>
            <person name="Bernard K."/>
        </authorList>
    </citation>
    <scope>NUCLEOTIDE SEQUENCE [LARGE SCALE GENOMIC DNA]</scope>
    <source>
        <strain evidence="3 4">LCDC 91-0039</strain>
    </source>
</reference>
<gene>
    <name evidence="3" type="primary">cinA</name>
    <name evidence="3" type="ORF">Mlaev_00812</name>
</gene>
<dbReference type="InterPro" id="IPR008136">
    <property type="entry name" value="CinA_C"/>
</dbReference>
<dbReference type="RefSeq" id="WP_061682129.1">
    <property type="nucleotide sequence ID" value="NZ_BAABEE010000001.1"/>
</dbReference>
<dbReference type="SUPFAM" id="SSF142433">
    <property type="entry name" value="CinA-like"/>
    <property type="match status" value="1"/>
</dbReference>
<proteinExistence type="predicted"/>
<dbReference type="PATRIC" id="fig|36807.3.peg.836"/>
<sequence length="190" mass="19318">MSASSRRGGAHDEHPDAEGDDLESTLVSAGRRSSEPERLVARLADLGWSIAAAESLTGGLLAASIVSVSGASRVFRGGIVAYATDVKASLLGVEQHLLDAHGPVHPRVASQMAEGVRRALGRDGVPADVGVATTGIAGPLSPDGQPVGTVHIAVATPLGSRVESVLIDGDRAAIRTETAARAVRLVLDAL</sequence>